<keyword evidence="3" id="KW-0378">Hydrolase</keyword>
<evidence type="ECO:0000256" key="2">
    <source>
        <dbReference type="ARBA" id="ARBA00022670"/>
    </source>
</evidence>
<protein>
    <submittedName>
        <fullName evidence="6">Trypsin-like serine protease</fullName>
    </submittedName>
</protein>
<dbReference type="InterPro" id="IPR043504">
    <property type="entry name" value="Peptidase_S1_PA_chymotrypsin"/>
</dbReference>
<dbReference type="InterPro" id="IPR051201">
    <property type="entry name" value="Chloro_Bact_Ser_Proteases"/>
</dbReference>
<feature type="chain" id="PRO_5032346498" evidence="5">
    <location>
        <begin position="31"/>
        <end position="447"/>
    </location>
</feature>
<dbReference type="PRINTS" id="PR00834">
    <property type="entry name" value="PROTEASES2C"/>
</dbReference>
<dbReference type="EMBL" id="WMIA01000001">
    <property type="protein sequence ID" value="MTF37514.1"/>
    <property type="molecule type" value="Genomic_DNA"/>
</dbReference>
<keyword evidence="5" id="KW-0732">Signal</keyword>
<dbReference type="GO" id="GO:0006508">
    <property type="term" value="P:proteolysis"/>
    <property type="evidence" value="ECO:0007669"/>
    <property type="project" value="UniProtKB-KW"/>
</dbReference>
<evidence type="ECO:0000256" key="3">
    <source>
        <dbReference type="ARBA" id="ARBA00022801"/>
    </source>
</evidence>
<evidence type="ECO:0000256" key="1">
    <source>
        <dbReference type="ARBA" id="ARBA00010541"/>
    </source>
</evidence>
<gene>
    <name evidence="6" type="ORF">GGC33_00995</name>
</gene>
<name>A0A844GLR1_9CHRO</name>
<dbReference type="Pfam" id="PF13365">
    <property type="entry name" value="Trypsin_2"/>
    <property type="match status" value="1"/>
</dbReference>
<dbReference type="PANTHER" id="PTHR43343">
    <property type="entry name" value="PEPTIDASE S12"/>
    <property type="match status" value="1"/>
</dbReference>
<feature type="region of interest" description="Disordered" evidence="4">
    <location>
        <begin position="416"/>
        <end position="447"/>
    </location>
</feature>
<dbReference type="SUPFAM" id="SSF50494">
    <property type="entry name" value="Trypsin-like serine proteases"/>
    <property type="match status" value="1"/>
</dbReference>
<evidence type="ECO:0000313" key="7">
    <source>
        <dbReference type="Proteomes" id="UP000437131"/>
    </source>
</evidence>
<dbReference type="RefSeq" id="WP_155082437.1">
    <property type="nucleotide sequence ID" value="NZ_WMIA01000001.1"/>
</dbReference>
<feature type="signal peptide" evidence="5">
    <location>
        <begin position="1"/>
        <end position="30"/>
    </location>
</feature>
<dbReference type="PANTHER" id="PTHR43343:SF3">
    <property type="entry name" value="PROTEASE DO-LIKE 8, CHLOROPLASTIC"/>
    <property type="match status" value="1"/>
</dbReference>
<keyword evidence="2 6" id="KW-0645">Protease</keyword>
<dbReference type="Gene3D" id="2.40.10.10">
    <property type="entry name" value="Trypsin-like serine proteases"/>
    <property type="match status" value="2"/>
</dbReference>
<accession>A0A844GLR1</accession>
<sequence>MLKSSFSYYCKISLISLTFLTSTIASPTIAQDIDRVREVKIENDWRSSDPDVPFSELVKISSPLGYYYVVFDKNFQKYGGWFGPGSELGVITRFTYDDIGIFLYRKEGCDGILGCLGGTQTQQGGETIDIILGGDTFTLYGDGGMFPVTPEIRKAFQNLQGNPKMQIVINKTTSNDIGGGTVNQLKRLYSIKDPLGDKSINSQIALIPVNQEEPKLEKLIASVIPSVVKIQTNYGDGTGFILTKDGLIVTNRHVVSRSDKAEVTFYDKTKIEATVVRRDVNADIAIVSISDRFQNLSLKPLPICYQQYPNLGESVIAIGNPLSLSNTITRGIVSGIRETESQTLIQTDASINPGNSGGPLINKYGEVVGVVNARIAGIGIQGLGFAVSIINALENLEIELGKSNFKGELNKCGNPIAGTEVNNPQEPEVRPLPLLEKDLPPLPPLEQ</sequence>
<comment type="similarity">
    <text evidence="1">Belongs to the peptidase S1C family.</text>
</comment>
<comment type="caution">
    <text evidence="6">The sequence shown here is derived from an EMBL/GenBank/DDBJ whole genome shotgun (WGS) entry which is preliminary data.</text>
</comment>
<evidence type="ECO:0000256" key="5">
    <source>
        <dbReference type="SAM" id="SignalP"/>
    </source>
</evidence>
<evidence type="ECO:0000256" key="4">
    <source>
        <dbReference type="SAM" id="MobiDB-lite"/>
    </source>
</evidence>
<dbReference type="AlphaFoldDB" id="A0A844GLR1"/>
<dbReference type="GO" id="GO:0004252">
    <property type="term" value="F:serine-type endopeptidase activity"/>
    <property type="evidence" value="ECO:0007669"/>
    <property type="project" value="InterPro"/>
</dbReference>
<dbReference type="InterPro" id="IPR001940">
    <property type="entry name" value="Peptidase_S1C"/>
</dbReference>
<reference evidence="6 7" key="1">
    <citation type="submission" date="2019-11" db="EMBL/GenBank/DDBJ databases">
        <title>Isolation of a new High Light Tolerant Cyanobacteria.</title>
        <authorList>
            <person name="Dobson Z."/>
            <person name="Vaughn N."/>
            <person name="Vaughn M."/>
            <person name="Fromme P."/>
            <person name="Mazor Y."/>
        </authorList>
    </citation>
    <scope>NUCLEOTIDE SEQUENCE [LARGE SCALE GENOMIC DNA]</scope>
    <source>
        <strain evidence="6 7">0216</strain>
    </source>
</reference>
<evidence type="ECO:0000313" key="6">
    <source>
        <dbReference type="EMBL" id="MTF37514.1"/>
    </source>
</evidence>
<dbReference type="InterPro" id="IPR009003">
    <property type="entry name" value="Peptidase_S1_PA"/>
</dbReference>
<proteinExistence type="inferred from homology"/>
<dbReference type="Proteomes" id="UP000437131">
    <property type="component" value="Unassembled WGS sequence"/>
</dbReference>
<organism evidence="6 7">
    <name type="scientific">Cyanobacterium aponinum 0216</name>
    <dbReference type="NCBI Taxonomy" id="2676140"/>
    <lineage>
        <taxon>Bacteria</taxon>
        <taxon>Bacillati</taxon>
        <taxon>Cyanobacteriota</taxon>
        <taxon>Cyanophyceae</taxon>
        <taxon>Oscillatoriophycideae</taxon>
        <taxon>Chroococcales</taxon>
        <taxon>Geminocystaceae</taxon>
        <taxon>Cyanobacterium</taxon>
    </lineage>
</organism>